<accession>A0A6M2F896</accession>
<protein>
    <submittedName>
        <fullName evidence="1">Uncharacterized protein</fullName>
    </submittedName>
</protein>
<dbReference type="EMBL" id="GILB01013231">
    <property type="protein sequence ID" value="NUU93564.1"/>
    <property type="molecule type" value="Transcribed_RNA"/>
</dbReference>
<evidence type="ECO:0000313" key="1">
    <source>
        <dbReference type="EMBL" id="NUU93564.1"/>
    </source>
</evidence>
<organism evidence="1">
    <name type="scientific">Populus davidiana</name>
    <dbReference type="NCBI Taxonomy" id="266767"/>
    <lineage>
        <taxon>Eukaryota</taxon>
        <taxon>Viridiplantae</taxon>
        <taxon>Streptophyta</taxon>
        <taxon>Embryophyta</taxon>
        <taxon>Tracheophyta</taxon>
        <taxon>Spermatophyta</taxon>
        <taxon>Magnoliopsida</taxon>
        <taxon>eudicotyledons</taxon>
        <taxon>Gunneridae</taxon>
        <taxon>Pentapetalae</taxon>
        <taxon>rosids</taxon>
        <taxon>fabids</taxon>
        <taxon>Malpighiales</taxon>
        <taxon>Salicaceae</taxon>
        <taxon>Saliceae</taxon>
        <taxon>Populus</taxon>
    </lineage>
</organism>
<dbReference type="PANTHER" id="PTHR36395:SF1">
    <property type="entry name" value="RING-H2 ZINC FINGER PROTEIN"/>
    <property type="match status" value="1"/>
</dbReference>
<proteinExistence type="predicted"/>
<dbReference type="PANTHER" id="PTHR36395">
    <property type="entry name" value="RING-H2 ZINC FINGER PROTEIN"/>
    <property type="match status" value="1"/>
</dbReference>
<reference evidence="1" key="1">
    <citation type="submission" date="2020-03" db="EMBL/GenBank/DDBJ databases">
        <authorList>
            <person name="Zhang R."/>
        </authorList>
    </citation>
    <scope>NUCLEOTIDE SEQUENCE</scope>
</reference>
<sequence length="291" mass="32592">MSPTPPPPPPHQIHITPKPATTFPDLFLTALSIIFLFSSSSSSTTTLTSFPKPHFPKLPFLSFPSSPRRFLKIPSMSVSRKTKNSHHFSTPQSLSDWLKPRLPSDSFASWGIKPGTKNIHNLWLEISQGETSLADSTPPIRTVNVVTVKIINKNQTLIESHQELSDGSVRNRCRPLSEKMKPNESFKDAIFRAINEELGSILKDGNEVSINIVNGSYKEKVEERNSMSYPGLPARYVLYSADVEVNGLPDGEFCTEEAEEYPDSEEKRVAEKAVSVKKHFWKWVSSDSVHS</sequence>
<name>A0A6M2F896_9ROSI</name>
<dbReference type="AlphaFoldDB" id="A0A6M2F896"/>